<feature type="binding site" evidence="12">
    <location>
        <position position="330"/>
    </location>
    <ligand>
        <name>Ca(2+)</name>
        <dbReference type="ChEBI" id="CHEBI:29108"/>
    </ligand>
</feature>
<name>A0A9X1IRH4_9SPHN</name>
<feature type="binding site" evidence="11">
    <location>
        <begin position="203"/>
        <end position="204"/>
    </location>
    <ligand>
        <name>pyrroloquinoline quinone</name>
        <dbReference type="ChEBI" id="CHEBI:58442"/>
    </ligand>
</feature>
<dbReference type="EC" id="1.1.2.-" evidence="16"/>
<dbReference type="GO" id="GO:0005509">
    <property type="term" value="F:calcium ion binding"/>
    <property type="evidence" value="ECO:0007669"/>
    <property type="project" value="InterPro"/>
</dbReference>
<feature type="binding site" description="axial binding residue" evidence="12">
    <location>
        <position position="635"/>
    </location>
    <ligand>
        <name>heme c</name>
        <dbReference type="ChEBI" id="CHEBI:61717"/>
    </ligand>
    <ligandPart>
        <name>Fe</name>
        <dbReference type="ChEBI" id="CHEBI:18248"/>
    </ligandPart>
</feature>
<dbReference type="GO" id="GO:0030288">
    <property type="term" value="C:outer membrane-bounded periplasmic space"/>
    <property type="evidence" value="ECO:0007669"/>
    <property type="project" value="InterPro"/>
</dbReference>
<dbReference type="GO" id="GO:0020037">
    <property type="term" value="F:heme binding"/>
    <property type="evidence" value="ECO:0007669"/>
    <property type="project" value="InterPro"/>
</dbReference>
<evidence type="ECO:0000256" key="11">
    <source>
        <dbReference type="PIRSR" id="PIRSR617512-2"/>
    </source>
</evidence>
<dbReference type="GO" id="GO:0016614">
    <property type="term" value="F:oxidoreductase activity, acting on CH-OH group of donors"/>
    <property type="evidence" value="ECO:0007669"/>
    <property type="project" value="InterPro"/>
</dbReference>
<feature type="binding site" description="covalent" evidence="11">
    <location>
        <position position="634"/>
    </location>
    <ligand>
        <name>heme c</name>
        <dbReference type="ChEBI" id="CHEBI:61717"/>
    </ligand>
</feature>
<evidence type="ECO:0000256" key="2">
    <source>
        <dbReference type="ARBA" id="ARBA00022617"/>
    </source>
</evidence>
<dbReference type="PANTHER" id="PTHR32303">
    <property type="entry name" value="QUINOPROTEIN ALCOHOL DEHYDROGENASE (CYTOCHROME C)"/>
    <property type="match status" value="1"/>
</dbReference>
<keyword evidence="4 14" id="KW-0732">Signal</keyword>
<evidence type="ECO:0000313" key="16">
    <source>
        <dbReference type="EMBL" id="MBT2187486.1"/>
    </source>
</evidence>
<dbReference type="InterPro" id="IPR018391">
    <property type="entry name" value="PQQ_b-propeller_rpt"/>
</dbReference>
<dbReference type="Gene3D" id="2.140.10.10">
    <property type="entry name" value="Quinoprotein alcohol dehydrogenase-like superfamily"/>
    <property type="match status" value="1"/>
</dbReference>
<feature type="binding site" description="axial binding residue" evidence="12">
    <location>
        <position position="671"/>
    </location>
    <ligand>
        <name>heme c</name>
        <dbReference type="ChEBI" id="CHEBI:61717"/>
    </ligand>
    <ligandPart>
        <name>Fe</name>
        <dbReference type="ChEBI" id="CHEBI:18248"/>
    </ligandPart>
</feature>
<evidence type="ECO:0000256" key="4">
    <source>
        <dbReference type="ARBA" id="ARBA00022729"/>
    </source>
</evidence>
<gene>
    <name evidence="16" type="ORF">KK488_11065</name>
</gene>
<keyword evidence="7 16" id="KW-0560">Oxidoreductase</keyword>
<dbReference type="SUPFAM" id="SSF46626">
    <property type="entry name" value="Cytochrome c"/>
    <property type="match status" value="1"/>
</dbReference>
<dbReference type="InterPro" id="IPR002372">
    <property type="entry name" value="PQQ_rpt_dom"/>
</dbReference>
<dbReference type="InterPro" id="IPR017512">
    <property type="entry name" value="PQQ_MeOH/EtOH_DH"/>
</dbReference>
<dbReference type="Pfam" id="PF13442">
    <property type="entry name" value="Cytochrome_CBB3"/>
    <property type="match status" value="1"/>
</dbReference>
<feature type="binding site" evidence="11">
    <location>
        <position position="143"/>
    </location>
    <ligand>
        <name>pyrroloquinoline quinone</name>
        <dbReference type="ChEBI" id="CHEBI:58442"/>
    </ligand>
</feature>
<feature type="signal peptide" evidence="14">
    <location>
        <begin position="1"/>
        <end position="27"/>
    </location>
</feature>
<dbReference type="EMBL" id="JAHGAW010000006">
    <property type="protein sequence ID" value="MBT2187486.1"/>
    <property type="molecule type" value="Genomic_DNA"/>
</dbReference>
<evidence type="ECO:0000256" key="1">
    <source>
        <dbReference type="ARBA" id="ARBA00008156"/>
    </source>
</evidence>
<evidence type="ECO:0000256" key="12">
    <source>
        <dbReference type="PIRSR" id="PIRSR617512-3"/>
    </source>
</evidence>
<evidence type="ECO:0000256" key="9">
    <source>
        <dbReference type="ARBA" id="ARBA00023157"/>
    </source>
</evidence>
<evidence type="ECO:0000313" key="17">
    <source>
        <dbReference type="Proteomes" id="UP001138757"/>
    </source>
</evidence>
<feature type="binding site" evidence="11">
    <location>
        <position position="357"/>
    </location>
    <ligand>
        <name>pyrroloquinoline quinone</name>
        <dbReference type="ChEBI" id="CHEBI:58442"/>
    </ligand>
</feature>
<dbReference type="Gene3D" id="1.10.760.10">
    <property type="entry name" value="Cytochrome c-like domain"/>
    <property type="match status" value="1"/>
</dbReference>
<keyword evidence="8 12" id="KW-0408">Iron</keyword>
<evidence type="ECO:0000256" key="7">
    <source>
        <dbReference type="ARBA" id="ARBA00023002"/>
    </source>
</evidence>
<evidence type="ECO:0000256" key="3">
    <source>
        <dbReference type="ARBA" id="ARBA00022723"/>
    </source>
</evidence>
<dbReference type="NCBIfam" id="TIGR03075">
    <property type="entry name" value="PQQ_enz_alc_DH"/>
    <property type="match status" value="1"/>
</dbReference>
<sequence length="698" mass="76099">MKQGLLGMVAGLAALGGFVTSSFTATAQNATPAGIDHASMVGADNQPGQWASYSRTWDEQRYSPLTQINDKNVQRLGLAWYDDLDTYRSVQATPLVVDRVLYNETIFNVVTAYDATNGKKLWTFDPKVGKEWARLACCGPSARGIAAWGNKIILATLDGRLIALDKDTGKEIWSTQTFPPGHEYSITGAPRVYDGKVIIGNGGADYGSRGFVTAWDAETGKKLWKFYITPTDPSKGPDGEASDSAMKIAQPTWFGKFWDAGAGGNAWDSFAYDPKLNTVYIGTGNGSPHMWHFRSEGKGDNLFLCSMVAVDATTGKYKWHYQMVPEDDWDFTCTQPIVLAELKIGGKLRQVAMQAPKNGFIYVIDRKTGKLISGDSYVSVNTWASHIDMKTGRPVLAPGAHNTTAPHLMSPSWMAAHSWQPMSYSPKTGLLYWPAQEQGSIYARAEDGAYHYTKGRNNTGQDPVSQPELRKKLMAEAVAAEKSYLIAWNPATRKEAWRVPYPFPGAGGVLTTAGNILVQATVNRSIAIYSADKGKKLWEMNVDQGGHAGAITYMIDGVQYIAINASWNGSPAYNLPKDFRIATAKLLVFKLDAKGVTLPPMKAEVEQAYLPPDRIPADVAARGAALYAQSCNRCHGDDATGGIKDLRKMSKAAHDSFLDIVLTGARAEKGMPSFGGALTEAQAKDIHGYLIKRAQDDW</sequence>
<evidence type="ECO:0000256" key="10">
    <source>
        <dbReference type="PIRSR" id="PIRSR617512-1"/>
    </source>
</evidence>
<evidence type="ECO:0000259" key="15">
    <source>
        <dbReference type="PROSITE" id="PS51007"/>
    </source>
</evidence>
<dbReference type="GO" id="GO:0016020">
    <property type="term" value="C:membrane"/>
    <property type="evidence" value="ECO:0007669"/>
    <property type="project" value="InterPro"/>
</dbReference>
<organism evidence="16 17">
    <name type="scientific">Sphingobium nicotianae</name>
    <dbReference type="NCBI Taxonomy" id="2782607"/>
    <lineage>
        <taxon>Bacteria</taxon>
        <taxon>Pseudomonadati</taxon>
        <taxon>Pseudomonadota</taxon>
        <taxon>Alphaproteobacteria</taxon>
        <taxon>Sphingomonadales</taxon>
        <taxon>Sphingomonadaceae</taxon>
        <taxon>Sphingobium</taxon>
    </lineage>
</organism>
<dbReference type="AlphaFoldDB" id="A0A9X1IRH4"/>
<evidence type="ECO:0000256" key="6">
    <source>
        <dbReference type="ARBA" id="ARBA00022891"/>
    </source>
</evidence>
<feature type="domain" description="Cytochrome c" evidence="15">
    <location>
        <begin position="618"/>
        <end position="694"/>
    </location>
</feature>
<dbReference type="RefSeq" id="WP_214623451.1">
    <property type="nucleotide sequence ID" value="NZ_JAHGAW010000006.1"/>
</dbReference>
<keyword evidence="9 13" id="KW-1015">Disulfide bond</keyword>
<comment type="similarity">
    <text evidence="1">Belongs to the bacterial PQQ dehydrogenase family.</text>
</comment>
<dbReference type="PROSITE" id="PS00364">
    <property type="entry name" value="BACTERIAL_PQQ_2"/>
    <property type="match status" value="1"/>
</dbReference>
<feature type="binding site" evidence="12">
    <location>
        <position position="285"/>
    </location>
    <ligand>
        <name>Ca(2+)</name>
        <dbReference type="ChEBI" id="CHEBI:29108"/>
    </ligand>
</feature>
<protein>
    <submittedName>
        <fullName evidence="16">PQQ-dependent dehydrogenase, methanol/ethanol family</fullName>
        <ecNumber evidence="16">1.1.2.-</ecNumber>
    </submittedName>
</protein>
<dbReference type="Proteomes" id="UP001138757">
    <property type="component" value="Unassembled WGS sequence"/>
</dbReference>
<dbReference type="InterPro" id="IPR001479">
    <property type="entry name" value="Quinoprotein_DH_CS"/>
</dbReference>
<keyword evidence="3 12" id="KW-0479">Metal-binding</keyword>
<evidence type="ECO:0000256" key="13">
    <source>
        <dbReference type="PIRSR" id="PIRSR617512-4"/>
    </source>
</evidence>
<dbReference type="SMART" id="SM00564">
    <property type="entry name" value="PQQ"/>
    <property type="match status" value="5"/>
</dbReference>
<comment type="cofactor">
    <cofactor evidence="11">
        <name>pyrroloquinoline quinone</name>
        <dbReference type="ChEBI" id="CHEBI:58442"/>
    </cofactor>
    <text evidence="11">Binds 1 PQQ group per subunit.</text>
</comment>
<comment type="caution">
    <text evidence="16">The sequence shown here is derived from an EMBL/GenBank/DDBJ whole genome shotgun (WGS) entry which is preliminary data.</text>
</comment>
<keyword evidence="17" id="KW-1185">Reference proteome</keyword>
<dbReference type="InterPro" id="IPR011047">
    <property type="entry name" value="Quinoprotein_ADH-like_sf"/>
</dbReference>
<dbReference type="PROSITE" id="PS51007">
    <property type="entry name" value="CYTC"/>
    <property type="match status" value="1"/>
</dbReference>
<reference evidence="16" key="1">
    <citation type="submission" date="2021-05" db="EMBL/GenBank/DDBJ databases">
        <title>Genome of Sphingobium sp. strain.</title>
        <authorList>
            <person name="Fan R."/>
        </authorList>
    </citation>
    <scope>NUCLEOTIDE SEQUENCE</scope>
    <source>
        <strain evidence="16">H33</strain>
    </source>
</reference>
<feature type="disulfide bond" evidence="13">
    <location>
        <begin position="137"/>
        <end position="138"/>
    </location>
</feature>
<dbReference type="GO" id="GO:0009055">
    <property type="term" value="F:electron transfer activity"/>
    <property type="evidence" value="ECO:0007669"/>
    <property type="project" value="InterPro"/>
</dbReference>
<comment type="cofactor">
    <cofactor evidence="11">
        <name>heme c</name>
        <dbReference type="ChEBI" id="CHEBI:61717"/>
    </cofactor>
    <text evidence="11">Binds 1 heme c group per subunit.</text>
</comment>
<feature type="chain" id="PRO_5040920746" evidence="14">
    <location>
        <begin position="28"/>
        <end position="698"/>
    </location>
</feature>
<dbReference type="SUPFAM" id="SSF50998">
    <property type="entry name" value="Quinoprotein alcohol dehydrogenase-like"/>
    <property type="match status" value="1"/>
</dbReference>
<evidence type="ECO:0000256" key="8">
    <source>
        <dbReference type="ARBA" id="ARBA00023004"/>
    </source>
</evidence>
<keyword evidence="5 12" id="KW-0106">Calcium</keyword>
<accession>A0A9X1IRH4</accession>
<dbReference type="InterPro" id="IPR009056">
    <property type="entry name" value="Cyt_c-like_dom"/>
</dbReference>
<feature type="binding site" description="covalent" evidence="11">
    <location>
        <position position="631"/>
    </location>
    <ligand>
        <name>heme c</name>
        <dbReference type="ChEBI" id="CHEBI:61717"/>
    </ligand>
</feature>
<evidence type="ECO:0000256" key="14">
    <source>
        <dbReference type="SAM" id="SignalP"/>
    </source>
</evidence>
<keyword evidence="6 11" id="KW-0634">PQQ</keyword>
<dbReference type="Pfam" id="PF01011">
    <property type="entry name" value="PQQ"/>
    <property type="match status" value="2"/>
</dbReference>
<feature type="active site" description="Proton acceptor" evidence="10">
    <location>
        <position position="330"/>
    </location>
</feature>
<feature type="binding site" evidence="11">
    <location>
        <position position="187"/>
    </location>
    <ligand>
        <name>pyrroloquinoline quinone</name>
        <dbReference type="ChEBI" id="CHEBI:58442"/>
    </ligand>
</feature>
<evidence type="ECO:0000256" key="5">
    <source>
        <dbReference type="ARBA" id="ARBA00022837"/>
    </source>
</evidence>
<comment type="cofactor">
    <cofactor evidence="12">
        <name>Ca(2+)</name>
        <dbReference type="ChEBI" id="CHEBI:29108"/>
    </cofactor>
    <text evidence="12">Binds 1 Ca(2+) ion per subunit.</text>
</comment>
<proteinExistence type="inferred from homology"/>
<dbReference type="InterPro" id="IPR036909">
    <property type="entry name" value="Cyt_c-like_dom_sf"/>
</dbReference>
<keyword evidence="2 11" id="KW-0349">Heme</keyword>